<gene>
    <name evidence="1" type="ORF">TNIN_140681</name>
</gene>
<evidence type="ECO:0000313" key="2">
    <source>
        <dbReference type="Proteomes" id="UP000886998"/>
    </source>
</evidence>
<dbReference type="EMBL" id="BMAV01021510">
    <property type="protein sequence ID" value="GFY75630.1"/>
    <property type="molecule type" value="Genomic_DNA"/>
</dbReference>
<sequence length="182" mass="20576">MSSSKRDGCCVDSSSYSFCQVWQNGLRQCRAICLLLTSDPYTRNDDEFSIAVAFCAFRNCITDLISQLVGGGLREDIFGALIASDKDVPNGMYNHYIRNLFFIFNRRLQCITWLRLKVSASTAFMIRSLVGHFEELGSVADRPGKDAYQNIRTEDNVETVRQSFADGPSVSTRRFPELLTEQ</sequence>
<dbReference type="AlphaFoldDB" id="A0A8X6YRC8"/>
<dbReference type="Proteomes" id="UP000886998">
    <property type="component" value="Unassembled WGS sequence"/>
</dbReference>
<evidence type="ECO:0000313" key="1">
    <source>
        <dbReference type="EMBL" id="GFY75630.1"/>
    </source>
</evidence>
<comment type="caution">
    <text evidence="1">The sequence shown here is derived from an EMBL/GenBank/DDBJ whole genome shotgun (WGS) entry which is preliminary data.</text>
</comment>
<keyword evidence="2" id="KW-1185">Reference proteome</keyword>
<accession>A0A8X6YRC8</accession>
<dbReference type="OrthoDB" id="9979538at2759"/>
<name>A0A8X6YRC8_9ARAC</name>
<proteinExistence type="predicted"/>
<organism evidence="1 2">
    <name type="scientific">Trichonephila inaurata madagascariensis</name>
    <dbReference type="NCBI Taxonomy" id="2747483"/>
    <lineage>
        <taxon>Eukaryota</taxon>
        <taxon>Metazoa</taxon>
        <taxon>Ecdysozoa</taxon>
        <taxon>Arthropoda</taxon>
        <taxon>Chelicerata</taxon>
        <taxon>Arachnida</taxon>
        <taxon>Araneae</taxon>
        <taxon>Araneomorphae</taxon>
        <taxon>Entelegynae</taxon>
        <taxon>Araneoidea</taxon>
        <taxon>Nephilidae</taxon>
        <taxon>Trichonephila</taxon>
        <taxon>Trichonephila inaurata</taxon>
    </lineage>
</organism>
<protein>
    <submittedName>
        <fullName evidence="1">Uncharacterized protein</fullName>
    </submittedName>
</protein>
<reference evidence="1" key="1">
    <citation type="submission" date="2020-08" db="EMBL/GenBank/DDBJ databases">
        <title>Multicomponent nature underlies the extraordinary mechanical properties of spider dragline silk.</title>
        <authorList>
            <person name="Kono N."/>
            <person name="Nakamura H."/>
            <person name="Mori M."/>
            <person name="Yoshida Y."/>
            <person name="Ohtoshi R."/>
            <person name="Malay A.D."/>
            <person name="Moran D.A.P."/>
            <person name="Tomita M."/>
            <person name="Numata K."/>
            <person name="Arakawa K."/>
        </authorList>
    </citation>
    <scope>NUCLEOTIDE SEQUENCE</scope>
</reference>